<gene>
    <name evidence="5" type="ORF">PZE19_09190</name>
</gene>
<accession>A0ABT6F8M7</accession>
<dbReference type="Proteomes" id="UP001216907">
    <property type="component" value="Unassembled WGS sequence"/>
</dbReference>
<evidence type="ECO:0000313" key="5">
    <source>
        <dbReference type="EMBL" id="MDG3003945.1"/>
    </source>
</evidence>
<keyword evidence="6" id="KW-1185">Reference proteome</keyword>
<sequence>MPCLALVLEFHHPLPAPGRDAGPDWAAAGVEVDWPLLRALDGFAERAGDASITLAVSPSWTALAADPTARTLMRRELERRVQQGRADRGLLRFFAAARGGDALDLLRRWNASGAIDVIPTTATHTWLPSLASDPIVARAQVGLAARDHARRFEARPSGVWLPFLGYPPGLESAMAEQGLRSFGVAADVFLRGTILPPGRTLAPMVTPSGVAAFAVSPQPAAQALDPHSGYGQDPRYADPDHAPRAAFDHARHFFDRWVEQAEALPPGAEAPAEPIAVAAISAHDLARAWPRGGGDAWLGRLLELLAGAESARVSSLDRYLSRNPTGPLGRPGVSVGGVLAARPGGSDLFDRCRAATDLMTFAIERRRGLNGPERENVAEMLRCLLRAQQVDWTYPVQGRIEPDVGLRRGGEHLARFYELAAALMAGRCEGIRRPRGPAFLPDLDLDVAAGG</sequence>
<dbReference type="Pfam" id="PF03065">
    <property type="entry name" value="Glyco_hydro_57"/>
    <property type="match status" value="1"/>
</dbReference>
<dbReference type="SUPFAM" id="SSF88713">
    <property type="entry name" value="Glycoside hydrolase/deacetylase"/>
    <property type="match status" value="1"/>
</dbReference>
<dbReference type="Gene3D" id="3.20.110.10">
    <property type="entry name" value="Glycoside hydrolase 38, N terminal domain"/>
    <property type="match status" value="1"/>
</dbReference>
<comment type="caution">
    <text evidence="5">The sequence shown here is derived from an EMBL/GenBank/DDBJ whole genome shotgun (WGS) entry which is preliminary data.</text>
</comment>
<feature type="domain" description="Glycoside hydrolase family 57 N-terminal" evidence="4">
    <location>
        <begin position="99"/>
        <end position="182"/>
    </location>
</feature>
<evidence type="ECO:0000256" key="1">
    <source>
        <dbReference type="ARBA" id="ARBA00006821"/>
    </source>
</evidence>
<dbReference type="EMBL" id="JARRAG010000001">
    <property type="protein sequence ID" value="MDG3003945.1"/>
    <property type="molecule type" value="Genomic_DNA"/>
</dbReference>
<comment type="similarity">
    <text evidence="1 3">Belongs to the glycosyl hydrolase 57 family.</text>
</comment>
<dbReference type="InterPro" id="IPR011330">
    <property type="entry name" value="Glyco_hydro/deAcase_b/a-brl"/>
</dbReference>
<dbReference type="PANTHER" id="PTHR41695:SF1">
    <property type="entry name" value="1,4-ALPHA-GLUCAN BRANCHING ENZYME TK1436"/>
    <property type="match status" value="1"/>
</dbReference>
<dbReference type="InterPro" id="IPR028995">
    <property type="entry name" value="Glyco_hydro_57/38_cen_sf"/>
</dbReference>
<dbReference type="SUPFAM" id="SSF88688">
    <property type="entry name" value="Families 57/38 glycoside transferase middle domain"/>
    <property type="match status" value="1"/>
</dbReference>
<organism evidence="5 6">
    <name type="scientific">Paludisphaera mucosa</name>
    <dbReference type="NCBI Taxonomy" id="3030827"/>
    <lineage>
        <taxon>Bacteria</taxon>
        <taxon>Pseudomonadati</taxon>
        <taxon>Planctomycetota</taxon>
        <taxon>Planctomycetia</taxon>
        <taxon>Isosphaerales</taxon>
        <taxon>Isosphaeraceae</taxon>
        <taxon>Paludisphaera</taxon>
    </lineage>
</organism>
<dbReference type="PANTHER" id="PTHR41695">
    <property type="entry name" value="1,4-ALPHA-GLUCAN BRANCHING ENZYME RV3031-RELATED"/>
    <property type="match status" value="1"/>
</dbReference>
<dbReference type="InterPro" id="IPR040042">
    <property type="entry name" value="Branching_enz_MT3115-like"/>
</dbReference>
<dbReference type="InterPro" id="IPR027291">
    <property type="entry name" value="Glyco_hydro_38_N_sf"/>
</dbReference>
<evidence type="ECO:0000313" key="6">
    <source>
        <dbReference type="Proteomes" id="UP001216907"/>
    </source>
</evidence>
<reference evidence="5 6" key="1">
    <citation type="submission" date="2023-03" db="EMBL/GenBank/DDBJ databases">
        <title>Paludisphaera mucosa sp. nov. a novel planctomycete from northern fen.</title>
        <authorList>
            <person name="Ivanova A."/>
        </authorList>
    </citation>
    <scope>NUCLEOTIDE SEQUENCE [LARGE SCALE GENOMIC DNA]</scope>
    <source>
        <strain evidence="5 6">Pla2</strain>
    </source>
</reference>
<keyword evidence="2 3" id="KW-0119">Carbohydrate metabolism</keyword>
<proteinExistence type="inferred from homology"/>
<protein>
    <recommendedName>
        <fullName evidence="4">Glycoside hydrolase family 57 N-terminal domain-containing protein</fullName>
    </recommendedName>
</protein>
<evidence type="ECO:0000256" key="3">
    <source>
        <dbReference type="RuleBase" id="RU361196"/>
    </source>
</evidence>
<evidence type="ECO:0000259" key="4">
    <source>
        <dbReference type="Pfam" id="PF03065"/>
    </source>
</evidence>
<evidence type="ECO:0000256" key="2">
    <source>
        <dbReference type="ARBA" id="ARBA00023277"/>
    </source>
</evidence>
<dbReference type="RefSeq" id="WP_277860289.1">
    <property type="nucleotide sequence ID" value="NZ_JARRAG010000001.1"/>
</dbReference>
<dbReference type="InterPro" id="IPR004300">
    <property type="entry name" value="Glyco_hydro_57_N"/>
</dbReference>
<name>A0ABT6F8M7_9BACT</name>